<evidence type="ECO:0000313" key="3">
    <source>
        <dbReference type="Proteomes" id="UP001367676"/>
    </source>
</evidence>
<dbReference type="Pfam" id="PF20146">
    <property type="entry name" value="NRF"/>
    <property type="match status" value="1"/>
</dbReference>
<keyword evidence="3" id="KW-1185">Reference proteome</keyword>
<protein>
    <recommendedName>
        <fullName evidence="1">Nose resistant-to-fluoxetine protein N-terminal domain-containing protein</fullName>
    </recommendedName>
</protein>
<gene>
    <name evidence="2" type="ORF">V9T40_013825</name>
</gene>
<accession>A0AAN9TPR5</accession>
<evidence type="ECO:0000313" key="2">
    <source>
        <dbReference type="EMBL" id="KAK7582380.1"/>
    </source>
</evidence>
<dbReference type="InterPro" id="IPR006621">
    <property type="entry name" value="Nose-resist-to-fluoxetine_N"/>
</dbReference>
<reference evidence="2 3" key="1">
    <citation type="submission" date="2024-03" db="EMBL/GenBank/DDBJ databases">
        <title>Adaptation during the transition from Ophiocordyceps entomopathogen to insect associate is accompanied by gene loss and intensified selection.</title>
        <authorList>
            <person name="Ward C.M."/>
            <person name="Onetto C.A."/>
            <person name="Borneman A.R."/>
        </authorList>
    </citation>
    <scope>NUCLEOTIDE SEQUENCE [LARGE SCALE GENOMIC DNA]</scope>
    <source>
        <strain evidence="2">AWRI1</strain>
        <tissue evidence="2">Single Adult Female</tissue>
    </source>
</reference>
<organism evidence="2 3">
    <name type="scientific">Parthenolecanium corni</name>
    <dbReference type="NCBI Taxonomy" id="536013"/>
    <lineage>
        <taxon>Eukaryota</taxon>
        <taxon>Metazoa</taxon>
        <taxon>Ecdysozoa</taxon>
        <taxon>Arthropoda</taxon>
        <taxon>Hexapoda</taxon>
        <taxon>Insecta</taxon>
        <taxon>Pterygota</taxon>
        <taxon>Neoptera</taxon>
        <taxon>Paraneoptera</taxon>
        <taxon>Hemiptera</taxon>
        <taxon>Sternorrhyncha</taxon>
        <taxon>Coccoidea</taxon>
        <taxon>Coccidae</taxon>
        <taxon>Parthenolecanium</taxon>
    </lineage>
</organism>
<evidence type="ECO:0000259" key="1">
    <source>
        <dbReference type="Pfam" id="PF20146"/>
    </source>
</evidence>
<sequence length="86" mass="9814">MESTEWPSTGLFAGMTKSLGNYEECVRAIGPSFRGQYCLAQLSYDYNDSDDSYSTDILSGQEMNKMSVWRVMKMVGSNEKYVEIER</sequence>
<comment type="caution">
    <text evidence="2">The sequence shown here is derived from an EMBL/GenBank/DDBJ whole genome shotgun (WGS) entry which is preliminary data.</text>
</comment>
<dbReference type="AlphaFoldDB" id="A0AAN9TPR5"/>
<dbReference type="Proteomes" id="UP001367676">
    <property type="component" value="Unassembled WGS sequence"/>
</dbReference>
<proteinExistence type="predicted"/>
<dbReference type="EMBL" id="JBBCAQ010000033">
    <property type="protein sequence ID" value="KAK7582380.1"/>
    <property type="molecule type" value="Genomic_DNA"/>
</dbReference>
<feature type="domain" description="Nose resistant-to-fluoxetine protein N-terminal" evidence="1">
    <location>
        <begin position="5"/>
        <end position="52"/>
    </location>
</feature>
<name>A0AAN9TPR5_9HEMI</name>